<feature type="compositionally biased region" description="Polar residues" evidence="1">
    <location>
        <begin position="27"/>
        <end position="50"/>
    </location>
</feature>
<organism evidence="2 3">
    <name type="scientific">Pseudopithomyces chartarum</name>
    <dbReference type="NCBI Taxonomy" id="1892770"/>
    <lineage>
        <taxon>Eukaryota</taxon>
        <taxon>Fungi</taxon>
        <taxon>Dikarya</taxon>
        <taxon>Ascomycota</taxon>
        <taxon>Pezizomycotina</taxon>
        <taxon>Dothideomycetes</taxon>
        <taxon>Pleosporomycetidae</taxon>
        <taxon>Pleosporales</taxon>
        <taxon>Massarineae</taxon>
        <taxon>Didymosphaeriaceae</taxon>
        <taxon>Pseudopithomyces</taxon>
    </lineage>
</organism>
<evidence type="ECO:0000313" key="3">
    <source>
        <dbReference type="Proteomes" id="UP001280581"/>
    </source>
</evidence>
<name>A0AAN6LPV2_9PLEO</name>
<comment type="caution">
    <text evidence="2">The sequence shown here is derived from an EMBL/GenBank/DDBJ whole genome shotgun (WGS) entry which is preliminary data.</text>
</comment>
<dbReference type="EMBL" id="WVTA01000017">
    <property type="protein sequence ID" value="KAK3200908.1"/>
    <property type="molecule type" value="Genomic_DNA"/>
</dbReference>
<gene>
    <name evidence="2" type="ORF">GRF29_213g344367</name>
</gene>
<evidence type="ECO:0000313" key="2">
    <source>
        <dbReference type="EMBL" id="KAK3200908.1"/>
    </source>
</evidence>
<feature type="region of interest" description="Disordered" evidence="1">
    <location>
        <begin position="357"/>
        <end position="417"/>
    </location>
</feature>
<sequence length="417" mass="46172">MFHTLTRGEDLAANDFESGTEAERTSLSDIEESQPSTPIRKTSENESTSVPVPEIKVASSPEDDSDLQYISIYDFLKEISPEQQETLHRYAFGHHPEIWYKFKRFETLALINLYHHQHDLIQLEKTILQKKGVMTRDERNCLRVVLKDYYDAIDLFKKTSQLKRPSQESRHQTVDILANTLEETHYASAPDSLALLDLTPQALGVEPDSIRVLIAKTASRLSSTGPTGDISAWRRAVLQGHLAPQITTDGSYRLRDEDVESQTSLPLDTTLRPPCTPVPPADSPTTPKILITRTPGATGVDNDPPRRIRGRPFSLGISPAVDRLASAVVCGKEEVCSCYDVFVCGVLRGDDVVGDEGVESGAIDGDGDPRLHPVVSHDTAPEPDPRRESTPRVGHNQMRGKKPMCTSAPGPEDRHDV</sequence>
<feature type="compositionally biased region" description="Basic and acidic residues" evidence="1">
    <location>
        <begin position="379"/>
        <end position="390"/>
    </location>
</feature>
<feature type="region of interest" description="Disordered" evidence="1">
    <location>
        <begin position="1"/>
        <end position="61"/>
    </location>
</feature>
<feature type="region of interest" description="Disordered" evidence="1">
    <location>
        <begin position="263"/>
        <end position="311"/>
    </location>
</feature>
<protein>
    <submittedName>
        <fullName evidence="2">Uncharacterized protein</fullName>
    </submittedName>
</protein>
<dbReference type="AlphaFoldDB" id="A0AAN6LPV2"/>
<evidence type="ECO:0000256" key="1">
    <source>
        <dbReference type="SAM" id="MobiDB-lite"/>
    </source>
</evidence>
<feature type="compositionally biased region" description="Basic and acidic residues" evidence="1">
    <location>
        <begin position="1"/>
        <end position="10"/>
    </location>
</feature>
<keyword evidence="3" id="KW-1185">Reference proteome</keyword>
<proteinExistence type="predicted"/>
<dbReference type="Proteomes" id="UP001280581">
    <property type="component" value="Unassembled WGS sequence"/>
</dbReference>
<accession>A0AAN6LPV2</accession>
<reference evidence="2 3" key="1">
    <citation type="submission" date="2021-02" db="EMBL/GenBank/DDBJ databases">
        <title>Genome assembly of Pseudopithomyces chartarum.</title>
        <authorList>
            <person name="Jauregui R."/>
            <person name="Singh J."/>
            <person name="Voisey C."/>
        </authorList>
    </citation>
    <scope>NUCLEOTIDE SEQUENCE [LARGE SCALE GENOMIC DNA]</scope>
    <source>
        <strain evidence="2 3">AGR01</strain>
    </source>
</reference>